<evidence type="ECO:0000313" key="1">
    <source>
        <dbReference type="EMBL" id="RSU07106.1"/>
    </source>
</evidence>
<dbReference type="OrthoDB" id="2207909at2"/>
<evidence type="ECO:0000313" key="2">
    <source>
        <dbReference type="Proteomes" id="UP000288669"/>
    </source>
</evidence>
<keyword evidence="2" id="KW-1185">Reference proteome</keyword>
<sequence>MATEKTLKDLNQEVYKVDPDYKDNGNKIQYTDKKDNQLKKNERNIVRIPGEGEFKVLSIKDGDYGFQGMAVAPIVNGTPDYGQVTVVAAGTYPSDSNDLKAAIKGMSPNGSPQADIALKYVGELIDNNPKWTINQLSGYSQSAYMLKVGARFKIPTTVFSGWFQYRSLTPAEAKFMKENPHLFLNYRQKNDDVTKWNDFNSKWGNSDDFGTIVWVDGNSHKLTSWEFDEKIGQLKISDSLGNSEGAMIQASHFLMRGFSTQLTMLDQLKAKLTASGGGLSKNEKIYLDDQQALLAVNTGQSAYQNAMANAIKVYQQAITDAEDIWQETLREARSQIEVLSDNEMKDNLSAVGATEQRIVGEPTEFFQQKINKAKMMDDKFESLSKEIKSKINELVQLDQQLAQQLRS</sequence>
<dbReference type="Proteomes" id="UP000288669">
    <property type="component" value="Unassembled WGS sequence"/>
</dbReference>
<dbReference type="AlphaFoldDB" id="A0A430AGP9"/>
<proteinExistence type="predicted"/>
<name>A0A430AGP9_9ENTE</name>
<organism evidence="1 2">
    <name type="scientific">Vagococcus entomophilus</name>
    <dbReference type="NCBI Taxonomy" id="1160095"/>
    <lineage>
        <taxon>Bacteria</taxon>
        <taxon>Bacillati</taxon>
        <taxon>Bacillota</taxon>
        <taxon>Bacilli</taxon>
        <taxon>Lactobacillales</taxon>
        <taxon>Enterococcaceae</taxon>
        <taxon>Vagococcus</taxon>
    </lineage>
</organism>
<dbReference type="EMBL" id="NGJZ01000002">
    <property type="protein sequence ID" value="RSU07106.1"/>
    <property type="molecule type" value="Genomic_DNA"/>
</dbReference>
<reference evidence="1 2" key="1">
    <citation type="submission" date="2017-05" db="EMBL/GenBank/DDBJ databases">
        <title>Vagococcus spp. assemblies.</title>
        <authorList>
            <person name="Gulvik C.A."/>
        </authorList>
    </citation>
    <scope>NUCLEOTIDE SEQUENCE [LARGE SCALE GENOMIC DNA]</scope>
    <source>
        <strain evidence="1 2">DSM 24756</strain>
    </source>
</reference>
<gene>
    <name evidence="1" type="ORF">CBF30_07570</name>
</gene>
<comment type="caution">
    <text evidence="1">The sequence shown here is derived from an EMBL/GenBank/DDBJ whole genome shotgun (WGS) entry which is preliminary data.</text>
</comment>
<dbReference type="RefSeq" id="WP_126824610.1">
    <property type="nucleotide sequence ID" value="NZ_JBHLWU010000002.1"/>
</dbReference>
<protein>
    <submittedName>
        <fullName evidence="1">Uncharacterized protein</fullName>
    </submittedName>
</protein>
<accession>A0A430AGP9</accession>